<evidence type="ECO:0000256" key="1">
    <source>
        <dbReference type="ARBA" id="ARBA00004141"/>
    </source>
</evidence>
<keyword evidence="4 6" id="KW-0472">Membrane</keyword>
<dbReference type="GO" id="GO:0008217">
    <property type="term" value="P:regulation of blood pressure"/>
    <property type="evidence" value="ECO:0007669"/>
    <property type="project" value="TreeGrafter"/>
</dbReference>
<dbReference type="Pfam" id="PF06396">
    <property type="entry name" value="AGTRAP"/>
    <property type="match status" value="1"/>
</dbReference>
<feature type="compositionally biased region" description="Basic and acidic residues" evidence="5">
    <location>
        <begin position="142"/>
        <end position="162"/>
    </location>
</feature>
<evidence type="ECO:0000256" key="3">
    <source>
        <dbReference type="ARBA" id="ARBA00022989"/>
    </source>
</evidence>
<proteinExistence type="predicted"/>
<evidence type="ECO:0000256" key="5">
    <source>
        <dbReference type="SAM" id="MobiDB-lite"/>
    </source>
</evidence>
<evidence type="ECO:0000256" key="4">
    <source>
        <dbReference type="ARBA" id="ARBA00023136"/>
    </source>
</evidence>
<dbReference type="EMBL" id="JAFBMS010000082">
    <property type="protein sequence ID" value="KAG9337696.1"/>
    <property type="molecule type" value="Genomic_DNA"/>
</dbReference>
<keyword evidence="3 6" id="KW-1133">Transmembrane helix</keyword>
<gene>
    <name evidence="7" type="ORF">JZ751_028346</name>
</gene>
<reference evidence="7" key="1">
    <citation type="thesis" date="2021" institute="BYU ScholarsArchive" country="Provo, UT, USA">
        <title>Applications of and Algorithms for Genome Assembly and Genomic Analyses with an Emphasis on Marine Teleosts.</title>
        <authorList>
            <person name="Pickett B.D."/>
        </authorList>
    </citation>
    <scope>NUCLEOTIDE SEQUENCE</scope>
    <source>
        <strain evidence="7">HI-2016</strain>
    </source>
</reference>
<feature type="transmembrane region" description="Helical" evidence="6">
    <location>
        <begin position="30"/>
        <end position="47"/>
    </location>
</feature>
<dbReference type="Proteomes" id="UP000824540">
    <property type="component" value="Unassembled WGS sequence"/>
</dbReference>
<evidence type="ECO:0000256" key="2">
    <source>
        <dbReference type="ARBA" id="ARBA00022692"/>
    </source>
</evidence>
<dbReference type="PANTHER" id="PTHR16521">
    <property type="entry name" value="TYPE-1 ANGIOTENSIN II RECEPTOR-ASSOCIATED PROTEIN"/>
    <property type="match status" value="1"/>
</dbReference>
<dbReference type="InterPro" id="IPR009436">
    <property type="entry name" value="AGTRAP"/>
</dbReference>
<sequence>MEIPAVNLKAIVLVHWLLTTWGFMAWLPSSYAWGNFSVLAVGVWAIAHRDSIDAVVMFLIGMTVTVLTDIVHFGVYYPLAEGLAERNRDTFRFSVGMAMLSLLLKPVSCFFLYQMYRERGGEYNVNFDLETSVDSRCTTDSADNRRESTTQENDRENGRKQEKILREEMYSNPSNDRDTIDITILGAIDEKLNKLDILDLLKSDTMELKTSLEYSHYLIGELRTENHRTKGYTDISQEIDSSYQSINPHDPSTIPADP</sequence>
<keyword evidence="8" id="KW-1185">Reference proteome</keyword>
<dbReference type="GO" id="GO:0038166">
    <property type="term" value="P:angiotensin-activated signaling pathway"/>
    <property type="evidence" value="ECO:0007669"/>
    <property type="project" value="InterPro"/>
</dbReference>
<evidence type="ECO:0000313" key="7">
    <source>
        <dbReference type="EMBL" id="KAG9337696.1"/>
    </source>
</evidence>
<evidence type="ECO:0000256" key="6">
    <source>
        <dbReference type="SAM" id="Phobius"/>
    </source>
</evidence>
<accession>A0A8T2NCZ0</accession>
<evidence type="ECO:0000313" key="8">
    <source>
        <dbReference type="Proteomes" id="UP000824540"/>
    </source>
</evidence>
<dbReference type="PANTHER" id="PTHR16521:SF3">
    <property type="entry name" value="TYPE-1 ANGIOTENSIN II RECEPTOR-ASSOCIATED PROTEIN"/>
    <property type="match status" value="1"/>
</dbReference>
<evidence type="ECO:0008006" key="9">
    <source>
        <dbReference type="Google" id="ProtNLM"/>
    </source>
</evidence>
<keyword evidence="2 6" id="KW-0812">Transmembrane</keyword>
<feature type="region of interest" description="Disordered" evidence="5">
    <location>
        <begin position="137"/>
        <end position="162"/>
    </location>
</feature>
<feature type="transmembrane region" description="Helical" evidence="6">
    <location>
        <begin position="91"/>
        <end position="113"/>
    </location>
</feature>
<dbReference type="SMART" id="SM00805">
    <property type="entry name" value="AGTRAP"/>
    <property type="match status" value="1"/>
</dbReference>
<comment type="caution">
    <text evidence="7">The sequence shown here is derived from an EMBL/GenBank/DDBJ whole genome shotgun (WGS) entry which is preliminary data.</text>
</comment>
<protein>
    <recommendedName>
        <fullName evidence="9">Type-1 angiotensin II receptor-associated protein</fullName>
    </recommendedName>
</protein>
<feature type="region of interest" description="Disordered" evidence="5">
    <location>
        <begin position="239"/>
        <end position="258"/>
    </location>
</feature>
<feature type="transmembrane region" description="Helical" evidence="6">
    <location>
        <begin position="54"/>
        <end position="79"/>
    </location>
</feature>
<dbReference type="GO" id="GO:0005886">
    <property type="term" value="C:plasma membrane"/>
    <property type="evidence" value="ECO:0007669"/>
    <property type="project" value="TreeGrafter"/>
</dbReference>
<comment type="subcellular location">
    <subcellularLocation>
        <location evidence="1">Membrane</location>
        <topology evidence="1">Multi-pass membrane protein</topology>
    </subcellularLocation>
</comment>
<dbReference type="AlphaFoldDB" id="A0A8T2NCZ0"/>
<organism evidence="7 8">
    <name type="scientific">Albula glossodonta</name>
    <name type="common">roundjaw bonefish</name>
    <dbReference type="NCBI Taxonomy" id="121402"/>
    <lineage>
        <taxon>Eukaryota</taxon>
        <taxon>Metazoa</taxon>
        <taxon>Chordata</taxon>
        <taxon>Craniata</taxon>
        <taxon>Vertebrata</taxon>
        <taxon>Euteleostomi</taxon>
        <taxon>Actinopterygii</taxon>
        <taxon>Neopterygii</taxon>
        <taxon>Teleostei</taxon>
        <taxon>Albuliformes</taxon>
        <taxon>Albulidae</taxon>
        <taxon>Albula</taxon>
    </lineage>
</organism>
<name>A0A8T2NCZ0_9TELE</name>
<dbReference type="OrthoDB" id="8191171at2759"/>